<proteinExistence type="predicted"/>
<dbReference type="InterPro" id="IPR011990">
    <property type="entry name" value="TPR-like_helical_dom_sf"/>
</dbReference>
<evidence type="ECO:0000313" key="2">
    <source>
        <dbReference type="Proteomes" id="UP001556098"/>
    </source>
</evidence>
<dbReference type="Proteomes" id="UP001556098">
    <property type="component" value="Unassembled WGS sequence"/>
</dbReference>
<keyword evidence="2" id="KW-1185">Reference proteome</keyword>
<evidence type="ECO:0000313" key="1">
    <source>
        <dbReference type="EMBL" id="MEW9919089.1"/>
    </source>
</evidence>
<protein>
    <submittedName>
        <fullName evidence="1">Uncharacterized protein</fullName>
    </submittedName>
</protein>
<name>A0ABV3RL59_9RHOB</name>
<comment type="caution">
    <text evidence="1">The sequence shown here is derived from an EMBL/GenBank/DDBJ whole genome shotgun (WGS) entry which is preliminary data.</text>
</comment>
<organism evidence="1 2">
    <name type="scientific">Sulfitobacter sediminis</name>
    <dbReference type="NCBI Taxonomy" id="3234186"/>
    <lineage>
        <taxon>Bacteria</taxon>
        <taxon>Pseudomonadati</taxon>
        <taxon>Pseudomonadota</taxon>
        <taxon>Alphaproteobacteria</taxon>
        <taxon>Rhodobacterales</taxon>
        <taxon>Roseobacteraceae</taxon>
        <taxon>Sulfitobacter</taxon>
    </lineage>
</organism>
<sequence length="573" mass="62331">MFRKTAKNGKLVITAIACCVDPTGLGIVAASADAAIHASEEWLKKRPDLTALAKEIDKAFAKEIDKPYYGKPNDVRLLLTQMLEAAFPNGNTVAKASLEPSLILTEMKSNLTDKEHLKPENWAAFETAFLPLLERACDDPRLVAALQPSLIRHDGEWKRGIDTKLDMIVDAVQQNQNLPALARELARQEKLIFRIAGSHLKTRSDDPLEVLQDIELALEAYAANAGKTSNFGADFDDTVRQLDAILIESGLAAAKNALAAAEDDALQMEEAVKAKRLMLLDKRVAFAQLDNDPTTAATAEIESFEIENSRPPFAQEIVDIAIEKERRFERFGTSFDGYVAISLLEKALEIAKPEDQPDIIVGQLGNASGKMGERHASSKLLAKAVFWYREHARQVPKSLLPYAWATTQNNLGNALSEQGTRTGGPEGADLLAEAVTAYRAALDVFTRDDHPVESAMTQNNLGSALKDQGARTDGAKGADLLAQAVTAYHAALEVRTHADHPVDRAMTQENIAIAQLEISEQDSCTDPAAALDAAVIAVDAALTVYDPDHMSYDHAKATRLRDEILAARDALTP</sequence>
<dbReference type="Gene3D" id="1.25.40.10">
    <property type="entry name" value="Tetratricopeptide repeat domain"/>
    <property type="match status" value="2"/>
</dbReference>
<reference evidence="1 2" key="1">
    <citation type="submission" date="2024-07" db="EMBL/GenBank/DDBJ databases">
        <title>Marimonas sp.nov., isolated from tidal-flat sediment.</title>
        <authorList>
            <person name="Jayan J.N."/>
            <person name="Lee S.S."/>
        </authorList>
    </citation>
    <scope>NUCLEOTIDE SEQUENCE [LARGE SCALE GENOMIC DNA]</scope>
    <source>
        <strain evidence="1 2">MJW-29</strain>
    </source>
</reference>
<dbReference type="SUPFAM" id="SSF48452">
    <property type="entry name" value="TPR-like"/>
    <property type="match status" value="1"/>
</dbReference>
<accession>A0ABV3RL59</accession>
<gene>
    <name evidence="1" type="ORF">AB2B41_05720</name>
</gene>
<dbReference type="EMBL" id="JBFNXX010000003">
    <property type="protein sequence ID" value="MEW9919089.1"/>
    <property type="molecule type" value="Genomic_DNA"/>
</dbReference>
<dbReference type="RefSeq" id="WP_367876789.1">
    <property type="nucleotide sequence ID" value="NZ_JBFNXX010000003.1"/>
</dbReference>